<sequence length="89" mass="9936">MRKPAHTVVLVRPVYSIADLGLGIIAAVYDDEDLTDARPVPRNLDALADLLRETQVSRLVVTNWRVCEELTAALLHVFDNEGILLSRIK</sequence>
<dbReference type="RefSeq" id="WP_102724356.1">
    <property type="nucleotide sequence ID" value="NZ_JBHRZL010000008.1"/>
</dbReference>
<dbReference type="AlphaFoldDB" id="A0A2N6T3A8"/>
<comment type="caution">
    <text evidence="1">The sequence shown here is derived from an EMBL/GenBank/DDBJ whole genome shotgun (WGS) entry which is preliminary data.</text>
</comment>
<dbReference type="Proteomes" id="UP000235836">
    <property type="component" value="Unassembled WGS sequence"/>
</dbReference>
<reference evidence="1 2" key="1">
    <citation type="submission" date="2017-09" db="EMBL/GenBank/DDBJ databases">
        <title>Bacterial strain isolated from the female urinary microbiota.</title>
        <authorList>
            <person name="Thomas-White K."/>
            <person name="Kumar N."/>
            <person name="Forster S."/>
            <person name="Putonti C."/>
            <person name="Lawley T."/>
            <person name="Wolfe A.J."/>
        </authorList>
    </citation>
    <scope>NUCLEOTIDE SEQUENCE [LARGE SCALE GENOMIC DNA]</scope>
    <source>
        <strain evidence="1 2">UMB0792</strain>
    </source>
</reference>
<proteinExistence type="predicted"/>
<keyword evidence="2" id="KW-1185">Reference proteome</keyword>
<accession>A0A2N6T3A8</accession>
<organism evidence="1 2">
    <name type="scientific">Corynebacterium tuscaniense</name>
    <dbReference type="NCBI Taxonomy" id="302449"/>
    <lineage>
        <taxon>Bacteria</taxon>
        <taxon>Bacillati</taxon>
        <taxon>Actinomycetota</taxon>
        <taxon>Actinomycetes</taxon>
        <taxon>Mycobacteriales</taxon>
        <taxon>Corynebacteriaceae</taxon>
        <taxon>Corynebacterium</taxon>
    </lineage>
</organism>
<dbReference type="EMBL" id="PNHG01000016">
    <property type="protein sequence ID" value="PMC63774.1"/>
    <property type="molecule type" value="Genomic_DNA"/>
</dbReference>
<protein>
    <recommendedName>
        <fullName evidence="3">Resolvase/invertase-type recombinase catalytic domain-containing protein</fullName>
    </recommendedName>
</protein>
<evidence type="ECO:0000313" key="1">
    <source>
        <dbReference type="EMBL" id="PMC63774.1"/>
    </source>
</evidence>
<evidence type="ECO:0008006" key="3">
    <source>
        <dbReference type="Google" id="ProtNLM"/>
    </source>
</evidence>
<name>A0A2N6T3A8_9CORY</name>
<evidence type="ECO:0000313" key="2">
    <source>
        <dbReference type="Proteomes" id="UP000235836"/>
    </source>
</evidence>
<gene>
    <name evidence="1" type="ORF">CJ203_09175</name>
</gene>